<dbReference type="Pfam" id="PF01553">
    <property type="entry name" value="Acyltransferase"/>
    <property type="match status" value="1"/>
</dbReference>
<accession>A0A934NW10</accession>
<keyword evidence="1" id="KW-0808">Transferase</keyword>
<protein>
    <submittedName>
        <fullName evidence="4">1-acyl-sn-glycerol-3-phosphate acyltransferase</fullName>
    </submittedName>
</protein>
<dbReference type="AlphaFoldDB" id="A0A934NW10"/>
<sequence>MEPPEVRLENYEAVYDYYLAHKQNVLKAKLSYAILGFKYRPRISYRAGAKKALQDLVRSDRRIILAVNHLSTTDPYTVAAMAARSPIRPTIGHSRVLAKDELFLDEERRAKVEMMGGLPVFRGKNHGIRAVNAAGQRMMDVCAERMAMGDNIAVFPEGTCNETDPTKVQSVGSGIGHITSRAQKLGIEPAMVYVGLSYGPTQESYKSASFFIDTPETDLPARPGEITRHVVKGMQAALDEAVARY</sequence>
<dbReference type="SMART" id="SM00563">
    <property type="entry name" value="PlsC"/>
    <property type="match status" value="1"/>
</dbReference>
<dbReference type="Proteomes" id="UP000655868">
    <property type="component" value="Unassembled WGS sequence"/>
</dbReference>
<dbReference type="PANTHER" id="PTHR10434:SF11">
    <property type="entry name" value="1-ACYL-SN-GLYCEROL-3-PHOSPHATE ACYLTRANSFERASE"/>
    <property type="match status" value="1"/>
</dbReference>
<keyword evidence="5" id="KW-1185">Reference proteome</keyword>
<dbReference type="EMBL" id="JAEMNV010000012">
    <property type="protein sequence ID" value="MBJ8342596.1"/>
    <property type="molecule type" value="Genomic_DNA"/>
</dbReference>
<dbReference type="PANTHER" id="PTHR10434">
    <property type="entry name" value="1-ACYL-SN-GLYCEROL-3-PHOSPHATE ACYLTRANSFERASE"/>
    <property type="match status" value="1"/>
</dbReference>
<dbReference type="GO" id="GO:0006654">
    <property type="term" value="P:phosphatidic acid biosynthetic process"/>
    <property type="evidence" value="ECO:0007669"/>
    <property type="project" value="TreeGrafter"/>
</dbReference>
<dbReference type="InterPro" id="IPR002123">
    <property type="entry name" value="Plipid/glycerol_acylTrfase"/>
</dbReference>
<gene>
    <name evidence="4" type="ORF">JGU71_27275</name>
</gene>
<dbReference type="SUPFAM" id="SSF69593">
    <property type="entry name" value="Glycerol-3-phosphate (1)-acyltransferase"/>
    <property type="match status" value="1"/>
</dbReference>
<comment type="caution">
    <text evidence="4">The sequence shown here is derived from an EMBL/GenBank/DDBJ whole genome shotgun (WGS) entry which is preliminary data.</text>
</comment>
<organism evidence="4 5">
    <name type="scientific">Antrihabitans stalagmiti</name>
    <dbReference type="NCBI Taxonomy" id="2799499"/>
    <lineage>
        <taxon>Bacteria</taxon>
        <taxon>Bacillati</taxon>
        <taxon>Actinomycetota</taxon>
        <taxon>Actinomycetes</taxon>
        <taxon>Mycobacteriales</taxon>
        <taxon>Nocardiaceae</taxon>
        <taxon>Antrihabitans</taxon>
    </lineage>
</organism>
<reference evidence="4" key="1">
    <citation type="submission" date="2020-12" db="EMBL/GenBank/DDBJ databases">
        <title>Antrihabitans popcorni sp. nov. and Antrihabitans auranticaus sp. nov., isolated from a larva cave.</title>
        <authorList>
            <person name="Lee S.D."/>
            <person name="Kim I.S."/>
        </authorList>
    </citation>
    <scope>NUCLEOTIDE SEQUENCE</scope>
    <source>
        <strain evidence="4">YC3-6</strain>
    </source>
</reference>
<proteinExistence type="predicted"/>
<dbReference type="RefSeq" id="WP_199708249.1">
    <property type="nucleotide sequence ID" value="NZ_JAEMNV010000012.1"/>
</dbReference>
<evidence type="ECO:0000313" key="4">
    <source>
        <dbReference type="EMBL" id="MBJ8342596.1"/>
    </source>
</evidence>
<evidence type="ECO:0000259" key="3">
    <source>
        <dbReference type="SMART" id="SM00563"/>
    </source>
</evidence>
<feature type="domain" description="Phospholipid/glycerol acyltransferase" evidence="3">
    <location>
        <begin position="63"/>
        <end position="199"/>
    </location>
</feature>
<evidence type="ECO:0000256" key="2">
    <source>
        <dbReference type="ARBA" id="ARBA00023315"/>
    </source>
</evidence>
<dbReference type="GO" id="GO:0003841">
    <property type="term" value="F:1-acylglycerol-3-phosphate O-acyltransferase activity"/>
    <property type="evidence" value="ECO:0007669"/>
    <property type="project" value="TreeGrafter"/>
</dbReference>
<evidence type="ECO:0000256" key="1">
    <source>
        <dbReference type="ARBA" id="ARBA00022679"/>
    </source>
</evidence>
<keyword evidence="2 4" id="KW-0012">Acyltransferase</keyword>
<evidence type="ECO:0000313" key="5">
    <source>
        <dbReference type="Proteomes" id="UP000655868"/>
    </source>
</evidence>
<name>A0A934NW10_9NOCA</name>